<name>A0A518CM84_9PLAN</name>
<dbReference type="KEGG" id="plon:Pla110_20640"/>
<keyword evidence="4" id="KW-1185">Reference proteome</keyword>
<dbReference type="Pfam" id="PF19051">
    <property type="entry name" value="GFO_IDH_MocA_C2"/>
    <property type="match status" value="1"/>
</dbReference>
<accession>A0A518CM84</accession>
<dbReference type="GO" id="GO:0016491">
    <property type="term" value="F:oxidoreductase activity"/>
    <property type="evidence" value="ECO:0007669"/>
    <property type="project" value="UniProtKB-KW"/>
</dbReference>
<dbReference type="GO" id="GO:0000166">
    <property type="term" value="F:nucleotide binding"/>
    <property type="evidence" value="ECO:0007669"/>
    <property type="project" value="InterPro"/>
</dbReference>
<dbReference type="PANTHER" id="PTHR43818:SF5">
    <property type="entry name" value="OXIDOREDUCTASE FAMILY PROTEIN"/>
    <property type="match status" value="1"/>
</dbReference>
<feature type="domain" description="Gfo/Idh/MocA-like oxidoreductase bacterial type C-terminal" evidence="2">
    <location>
        <begin position="203"/>
        <end position="435"/>
    </location>
</feature>
<reference evidence="3 4" key="1">
    <citation type="submission" date="2019-02" db="EMBL/GenBank/DDBJ databases">
        <title>Deep-cultivation of Planctomycetes and their phenomic and genomic characterization uncovers novel biology.</title>
        <authorList>
            <person name="Wiegand S."/>
            <person name="Jogler M."/>
            <person name="Boedeker C."/>
            <person name="Pinto D."/>
            <person name="Vollmers J."/>
            <person name="Rivas-Marin E."/>
            <person name="Kohn T."/>
            <person name="Peeters S.H."/>
            <person name="Heuer A."/>
            <person name="Rast P."/>
            <person name="Oberbeckmann S."/>
            <person name="Bunk B."/>
            <person name="Jeske O."/>
            <person name="Meyerdierks A."/>
            <person name="Storesund J.E."/>
            <person name="Kallscheuer N."/>
            <person name="Luecker S."/>
            <person name="Lage O.M."/>
            <person name="Pohl T."/>
            <person name="Merkel B.J."/>
            <person name="Hornburger P."/>
            <person name="Mueller R.-W."/>
            <person name="Bruemmer F."/>
            <person name="Labrenz M."/>
            <person name="Spormann A.M."/>
            <person name="Op den Camp H."/>
            <person name="Overmann J."/>
            <person name="Amann R."/>
            <person name="Jetten M.S.M."/>
            <person name="Mascher T."/>
            <person name="Medema M.H."/>
            <person name="Devos D.P."/>
            <person name="Kaster A.-K."/>
            <person name="Ovreas L."/>
            <person name="Rohde M."/>
            <person name="Galperin M.Y."/>
            <person name="Jogler C."/>
        </authorList>
    </citation>
    <scope>NUCLEOTIDE SEQUENCE [LARGE SCALE GENOMIC DNA]</scope>
    <source>
        <strain evidence="3 4">Pla110</strain>
    </source>
</reference>
<keyword evidence="3" id="KW-0560">Oxidoreductase</keyword>
<dbReference type="InterPro" id="IPR000683">
    <property type="entry name" value="Gfo/Idh/MocA-like_OxRdtase_N"/>
</dbReference>
<dbReference type="Gene3D" id="3.30.360.10">
    <property type="entry name" value="Dihydrodipicolinate Reductase, domain 2"/>
    <property type="match status" value="1"/>
</dbReference>
<evidence type="ECO:0000313" key="3">
    <source>
        <dbReference type="EMBL" id="QDU80337.1"/>
    </source>
</evidence>
<dbReference type="InterPro" id="IPR036291">
    <property type="entry name" value="NAD(P)-bd_dom_sf"/>
</dbReference>
<dbReference type="SUPFAM" id="SSF51735">
    <property type="entry name" value="NAD(P)-binding Rossmann-fold domains"/>
    <property type="match status" value="1"/>
</dbReference>
<gene>
    <name evidence="3" type="primary">pht4_1</name>
    <name evidence="3" type="ORF">Pla110_20640</name>
</gene>
<dbReference type="Proteomes" id="UP000317178">
    <property type="component" value="Chromosome"/>
</dbReference>
<protein>
    <submittedName>
        <fullName evidence="3">4,5-dihydroxyphthalate dehydrogenase</fullName>
        <ecNumber evidence="3">1.-.-.-</ecNumber>
    </submittedName>
</protein>
<organism evidence="3 4">
    <name type="scientific">Polystyrenella longa</name>
    <dbReference type="NCBI Taxonomy" id="2528007"/>
    <lineage>
        <taxon>Bacteria</taxon>
        <taxon>Pseudomonadati</taxon>
        <taxon>Planctomycetota</taxon>
        <taxon>Planctomycetia</taxon>
        <taxon>Planctomycetales</taxon>
        <taxon>Planctomycetaceae</taxon>
        <taxon>Polystyrenella</taxon>
    </lineage>
</organism>
<sequence>MDRRYFLKAGALSVAAASQVTATQSAKANASERLRVGVMGSGGRALGLLKTFSENPEVEVVAISDIDSRKLPQAVEEVMKRQKTRPETMKDFRKIIDDPSIDALVVGTPDHWHAIPTIMACLADKDVYVEKPDGNNIEEGQRMVAAMRKTGRIVQMGSQHRSTDRMKSAIAYAKEGHLGRCLFAKAWESAKQGNIGKPADGTPPEGVDYDFWLGSAPERPFNPVRFHGHWRWFYDYGTGDLGNDGVHRLDMAMAIMDAAAEAQGEQPLGLPRTISAAGGKWYFDDLQEFPDTLQVTYEFAGERPKILTYEMKLWVPYKYYDETEAAVIYGDQGYMVAGNRGWRAYTSGGKLVKEVAGDTHERPHVQNFVDCVKSRKKPVCDLETVGHPASVLCHSGNIAARIGRTVTLDPETETFVGDDEANALRGRPDYRKPWSLPEIS</sequence>
<dbReference type="InterPro" id="IPR043906">
    <property type="entry name" value="Gfo/Idh/MocA_OxRdtase_bact_C"/>
</dbReference>
<dbReference type="SUPFAM" id="SSF55347">
    <property type="entry name" value="Glyceraldehyde-3-phosphate dehydrogenase-like, C-terminal domain"/>
    <property type="match status" value="1"/>
</dbReference>
<dbReference type="Pfam" id="PF01408">
    <property type="entry name" value="GFO_IDH_MocA"/>
    <property type="match status" value="1"/>
</dbReference>
<dbReference type="EMBL" id="CP036281">
    <property type="protein sequence ID" value="QDU80337.1"/>
    <property type="molecule type" value="Genomic_DNA"/>
</dbReference>
<proteinExistence type="predicted"/>
<evidence type="ECO:0000259" key="1">
    <source>
        <dbReference type="Pfam" id="PF01408"/>
    </source>
</evidence>
<dbReference type="Gene3D" id="3.40.50.720">
    <property type="entry name" value="NAD(P)-binding Rossmann-like Domain"/>
    <property type="match status" value="1"/>
</dbReference>
<dbReference type="EC" id="1.-.-.-" evidence="3"/>
<evidence type="ECO:0000313" key="4">
    <source>
        <dbReference type="Proteomes" id="UP000317178"/>
    </source>
</evidence>
<dbReference type="PANTHER" id="PTHR43818">
    <property type="entry name" value="BCDNA.GH03377"/>
    <property type="match status" value="1"/>
</dbReference>
<dbReference type="InterPro" id="IPR050463">
    <property type="entry name" value="Gfo/Idh/MocA_oxidrdct_glycsds"/>
</dbReference>
<evidence type="ECO:0000259" key="2">
    <source>
        <dbReference type="Pfam" id="PF19051"/>
    </source>
</evidence>
<feature type="domain" description="Gfo/Idh/MocA-like oxidoreductase N-terminal" evidence="1">
    <location>
        <begin position="34"/>
        <end position="157"/>
    </location>
</feature>
<dbReference type="RefSeq" id="WP_197440633.1">
    <property type="nucleotide sequence ID" value="NZ_CP036281.1"/>
</dbReference>
<dbReference type="AlphaFoldDB" id="A0A518CM84"/>